<dbReference type="EMBL" id="QGNW01000688">
    <property type="protein sequence ID" value="RVW65409.1"/>
    <property type="molecule type" value="Genomic_DNA"/>
</dbReference>
<keyword evidence="2 3" id="KW-0808">Transferase</keyword>
<reference evidence="3 4" key="1">
    <citation type="journal article" date="2018" name="PLoS Genet.">
        <title>Population sequencing reveals clonal diversity and ancestral inbreeding in the grapevine cultivar Chardonnay.</title>
        <authorList>
            <person name="Roach M.J."/>
            <person name="Johnson D.L."/>
            <person name="Bohlmann J."/>
            <person name="van Vuuren H.J."/>
            <person name="Jones S.J."/>
            <person name="Pretorius I.S."/>
            <person name="Schmidt S.A."/>
            <person name="Borneman A.R."/>
        </authorList>
    </citation>
    <scope>NUCLEOTIDE SEQUENCE [LARGE SCALE GENOMIC DNA]</scope>
    <source>
        <strain evidence="4">cv. Chardonnay</strain>
        <tissue evidence="3">Leaf</tissue>
    </source>
</reference>
<proteinExistence type="inferred from homology"/>
<evidence type="ECO:0000256" key="1">
    <source>
        <dbReference type="ARBA" id="ARBA00009995"/>
    </source>
</evidence>
<evidence type="ECO:0000313" key="4">
    <source>
        <dbReference type="Proteomes" id="UP000288805"/>
    </source>
</evidence>
<dbReference type="AlphaFoldDB" id="A0A438FZL8"/>
<dbReference type="CDD" id="cd03784">
    <property type="entry name" value="GT1_Gtf-like"/>
    <property type="match status" value="1"/>
</dbReference>
<dbReference type="PANTHER" id="PTHR11926:SF774">
    <property type="entry name" value="UDP-GLYCOSYLTRANSFERASE 85A1-RELATED"/>
    <property type="match status" value="1"/>
</dbReference>
<name>A0A438FZL8_VITVI</name>
<dbReference type="FunFam" id="3.40.50.2000:FF:000055">
    <property type="entry name" value="Glycosyltransferase"/>
    <property type="match status" value="1"/>
</dbReference>
<comment type="similarity">
    <text evidence="1">Belongs to the UDP-glycosyltransferase family.</text>
</comment>
<protein>
    <submittedName>
        <fullName evidence="3">7-deoxyloganetin glucosyltransferase</fullName>
    </submittedName>
</protein>
<dbReference type="Gene3D" id="3.40.50.2000">
    <property type="entry name" value="Glycogen Phosphorylase B"/>
    <property type="match status" value="2"/>
</dbReference>
<evidence type="ECO:0000313" key="3">
    <source>
        <dbReference type="EMBL" id="RVW65409.1"/>
    </source>
</evidence>
<comment type="caution">
    <text evidence="3">The sequence shown here is derived from an EMBL/GenBank/DDBJ whole genome shotgun (WGS) entry which is preliminary data.</text>
</comment>
<dbReference type="PANTHER" id="PTHR11926">
    <property type="entry name" value="GLUCOSYL/GLUCURONOSYL TRANSFERASES"/>
    <property type="match status" value="1"/>
</dbReference>
<gene>
    <name evidence="3" type="primary">UGT85A24_4</name>
    <name evidence="3" type="ORF">CK203_022144</name>
</gene>
<dbReference type="Proteomes" id="UP000288805">
    <property type="component" value="Unassembled WGS sequence"/>
</dbReference>
<dbReference type="FunFam" id="3.40.50.2000:FF:000027">
    <property type="entry name" value="Glycosyltransferase"/>
    <property type="match status" value="1"/>
</dbReference>
<accession>A0A438FZL8</accession>
<dbReference type="Pfam" id="PF00201">
    <property type="entry name" value="UDPGT"/>
    <property type="match status" value="1"/>
</dbReference>
<dbReference type="GO" id="GO:0008194">
    <property type="term" value="F:UDP-glycosyltransferase activity"/>
    <property type="evidence" value="ECO:0007669"/>
    <property type="project" value="InterPro"/>
</dbReference>
<organism evidence="3 4">
    <name type="scientific">Vitis vinifera</name>
    <name type="common">Grape</name>
    <dbReference type="NCBI Taxonomy" id="29760"/>
    <lineage>
        <taxon>Eukaryota</taxon>
        <taxon>Viridiplantae</taxon>
        <taxon>Streptophyta</taxon>
        <taxon>Embryophyta</taxon>
        <taxon>Tracheophyta</taxon>
        <taxon>Spermatophyta</taxon>
        <taxon>Magnoliopsida</taxon>
        <taxon>eudicotyledons</taxon>
        <taxon>Gunneridae</taxon>
        <taxon>Pentapetalae</taxon>
        <taxon>rosids</taxon>
        <taxon>Vitales</taxon>
        <taxon>Vitaceae</taxon>
        <taxon>Viteae</taxon>
        <taxon>Vitis</taxon>
    </lineage>
</organism>
<dbReference type="SUPFAM" id="SSF53756">
    <property type="entry name" value="UDP-Glycosyltransferase/glycogen phosphorylase"/>
    <property type="match status" value="1"/>
</dbReference>
<evidence type="ECO:0000256" key="2">
    <source>
        <dbReference type="ARBA" id="ARBA00022679"/>
    </source>
</evidence>
<sequence>MGSVEKKPHAVCIPFPAQGHIKPMLNLAKLLHFRGFHITFVNTEFNHRRLLKARGPNSLDGLPSFQFETIPDGLQPSDVDATQDIPSLCVSTKNNLLPPFRCLLSKLNHNGPPVTCIVSDSSLTSTLDAAQELGIPGLLFWTASACGFMGYAHYRTLVNKGFIPLKDASYLTNGYLDTVIDWIPGMKGIRLKDMPSFVRTTDPDDVMLGFAMGEIERARKASAIIFNTFDALEHEVLDAISTMYPPIYTIGPISLLMNQIQDKDLKSIGSNLWKEDEECLQWLDSKGPNTVVYVNFGSITVMKPEHLIEFAWGLSNSKQKFLWIIRPDLVSGASAILPPEFLTETKDRGLLASWCSQEQVLGHPAVGGFLTHNGWNSILESVCCGVAMICWPFFAEQQTNCSYCCTEWGIGMEIDGDVKRDDVERLVRELMEGEKGEEMKKKTMEWKKIAHEATTAPSGSSFFNLDRMIKQLLL</sequence>
<dbReference type="InterPro" id="IPR002213">
    <property type="entry name" value="UDP_glucos_trans"/>
</dbReference>